<proteinExistence type="predicted"/>
<dbReference type="RefSeq" id="WP_127683762.1">
    <property type="nucleotide sequence ID" value="NZ_SACM01000004.1"/>
</dbReference>
<sequence>MTASALHRIPSPNPQLELSLVAPEPLAPEALAHGGSDAEGWQLGHDHAKHGLPLPAAHLHEGSPLFAGWQAALAKAANTRHRDPAPGVRPWLALRLQAWQEGVAFESTLLTPHYLRQLDTSHCPVTRAPLHDETGHAQQRTWVRLRQDARYAAGHLACLSRRAAQALAGRNAAQLRAIAERVAATGAAEQGLHAAEWARLAALVALVTPGGTPDALPVLPPNRLRLLNPLQALQAWIGRQLGENGWAQRLHALHDALPNVSARQAATALTAALAPHALALPTETLARQHALEDLWLDARVQRRWLQLAGWVSPLTAERLLTQLPQPQGYWVEQHAAQAATEAWAA</sequence>
<evidence type="ECO:0000313" key="1">
    <source>
        <dbReference type="EMBL" id="RVT83798.1"/>
    </source>
</evidence>
<dbReference type="OrthoDB" id="9129493at2"/>
<keyword evidence="2" id="KW-1185">Reference proteome</keyword>
<protein>
    <submittedName>
        <fullName evidence="1">Uncharacterized protein</fullName>
    </submittedName>
</protein>
<evidence type="ECO:0000313" key="2">
    <source>
        <dbReference type="Proteomes" id="UP000288587"/>
    </source>
</evidence>
<reference evidence="1 2" key="1">
    <citation type="submission" date="2019-01" db="EMBL/GenBank/DDBJ databases">
        <authorList>
            <person name="Chen W.-M."/>
        </authorList>
    </citation>
    <scope>NUCLEOTIDE SEQUENCE [LARGE SCALE GENOMIC DNA]</scope>
    <source>
        <strain evidence="1 2">CCP-18</strain>
    </source>
</reference>
<dbReference type="Proteomes" id="UP000288587">
    <property type="component" value="Unassembled WGS sequence"/>
</dbReference>
<accession>A0A437LEM4</accession>
<organism evidence="1 2">
    <name type="scientific">Inhella crocodyli</name>
    <dbReference type="NCBI Taxonomy" id="2499851"/>
    <lineage>
        <taxon>Bacteria</taxon>
        <taxon>Pseudomonadati</taxon>
        <taxon>Pseudomonadota</taxon>
        <taxon>Betaproteobacteria</taxon>
        <taxon>Burkholderiales</taxon>
        <taxon>Sphaerotilaceae</taxon>
        <taxon>Inhella</taxon>
    </lineage>
</organism>
<dbReference type="AlphaFoldDB" id="A0A437LEM4"/>
<dbReference type="EMBL" id="SACM01000004">
    <property type="protein sequence ID" value="RVT83798.1"/>
    <property type="molecule type" value="Genomic_DNA"/>
</dbReference>
<name>A0A437LEM4_9BURK</name>
<gene>
    <name evidence="1" type="ORF">EOD73_14635</name>
</gene>
<comment type="caution">
    <text evidence="1">The sequence shown here is derived from an EMBL/GenBank/DDBJ whole genome shotgun (WGS) entry which is preliminary data.</text>
</comment>